<name>A0A316TR62_9BACT</name>
<evidence type="ECO:0000313" key="8">
    <source>
        <dbReference type="Proteomes" id="UP000245533"/>
    </source>
</evidence>
<feature type="transmembrane region" description="Helical" evidence="5">
    <location>
        <begin position="271"/>
        <end position="288"/>
    </location>
</feature>
<dbReference type="EMBL" id="QGGB01000009">
    <property type="protein sequence ID" value="PWN05515.1"/>
    <property type="molecule type" value="Genomic_DNA"/>
</dbReference>
<dbReference type="Pfam" id="PF01699">
    <property type="entry name" value="Na_Ca_ex"/>
    <property type="match status" value="2"/>
</dbReference>
<dbReference type="NCBIfam" id="TIGR00367">
    <property type="entry name" value="calcium/sodium antiporter"/>
    <property type="match status" value="1"/>
</dbReference>
<feature type="domain" description="Sodium/calcium exchanger membrane region" evidence="6">
    <location>
        <begin position="172"/>
        <end position="313"/>
    </location>
</feature>
<dbReference type="PANTHER" id="PTHR10846:SF8">
    <property type="entry name" value="INNER MEMBRANE PROTEIN YRBG"/>
    <property type="match status" value="1"/>
</dbReference>
<dbReference type="OrthoDB" id="9794225at2"/>
<dbReference type="GO" id="GO:0008273">
    <property type="term" value="F:calcium, potassium:sodium antiporter activity"/>
    <property type="evidence" value="ECO:0007669"/>
    <property type="project" value="TreeGrafter"/>
</dbReference>
<dbReference type="GO" id="GO:0005886">
    <property type="term" value="C:plasma membrane"/>
    <property type="evidence" value="ECO:0007669"/>
    <property type="project" value="TreeGrafter"/>
</dbReference>
<evidence type="ECO:0000256" key="5">
    <source>
        <dbReference type="SAM" id="Phobius"/>
    </source>
</evidence>
<feature type="transmembrane region" description="Helical" evidence="5">
    <location>
        <begin position="32"/>
        <end position="51"/>
    </location>
</feature>
<dbReference type="Proteomes" id="UP000245533">
    <property type="component" value="Unassembled WGS sequence"/>
</dbReference>
<feature type="transmembrane region" description="Helical" evidence="5">
    <location>
        <begin position="235"/>
        <end position="259"/>
    </location>
</feature>
<reference evidence="7 8" key="1">
    <citation type="submission" date="2018-05" db="EMBL/GenBank/DDBJ databases">
        <title>Rhodohalobacter halophilus gen. nov., sp. nov., a moderately halophilic member of the family Balneolaceae.</title>
        <authorList>
            <person name="Liu Z.-W."/>
        </authorList>
    </citation>
    <scope>NUCLEOTIDE SEQUENCE [LARGE SCALE GENOMIC DNA]</scope>
    <source>
        <strain evidence="7 8">8A47</strain>
    </source>
</reference>
<keyword evidence="4 5" id="KW-0472">Membrane</keyword>
<dbReference type="InterPro" id="IPR004837">
    <property type="entry name" value="NaCa_Exmemb"/>
</dbReference>
<keyword evidence="3 5" id="KW-1133">Transmembrane helix</keyword>
<feature type="transmembrane region" description="Helical" evidence="5">
    <location>
        <begin position="128"/>
        <end position="147"/>
    </location>
</feature>
<evidence type="ECO:0000256" key="4">
    <source>
        <dbReference type="ARBA" id="ARBA00023136"/>
    </source>
</evidence>
<dbReference type="InterPro" id="IPR004481">
    <property type="entry name" value="K/Na/Ca-exchanger"/>
</dbReference>
<evidence type="ECO:0000259" key="6">
    <source>
        <dbReference type="Pfam" id="PF01699"/>
    </source>
</evidence>
<sequence>MPLAETIFWFIAGLAALISGAEFVVRAASRLAGFFGVSRLVIGLTIVAFGTSAPELAISLKAGLVGQTDLMMGNIVGSNITNILLILGITALVMPLKVHTSLIRFDVPVMIGISILLFFFALSGAITLAESGVLAFLLLVYLLYLGFQGKNPSVPSDAEKQKRTPVLILLYLILGVAGLILLINGAGWLVESAVVLAEMAGVSELVIGLTIVALGTSLPEVVTSLVAAVKGERDIAVGSVIGSNILNILAVLGVSGLFIPEINVQPSLISFDLWIMLAVSFACLPIFFTGNKIARWEGVVFLGYYIAYMIYLFLSSAQHDALDTYNSVMLYFVIPLTVMTVVVILAYEFKKRWRFRHFRGFGAARKDETNGNE</sequence>
<gene>
    <name evidence="7" type="ORF">DDZ15_12980</name>
</gene>
<evidence type="ECO:0000256" key="2">
    <source>
        <dbReference type="ARBA" id="ARBA00022692"/>
    </source>
</evidence>
<evidence type="ECO:0000256" key="1">
    <source>
        <dbReference type="ARBA" id="ARBA00004141"/>
    </source>
</evidence>
<protein>
    <submittedName>
        <fullName evidence="7">Sodium:calcium antiporter</fullName>
    </submittedName>
</protein>
<organism evidence="7 8">
    <name type="scientific">Rhodohalobacter mucosus</name>
    <dbReference type="NCBI Taxonomy" id="2079485"/>
    <lineage>
        <taxon>Bacteria</taxon>
        <taxon>Pseudomonadati</taxon>
        <taxon>Balneolota</taxon>
        <taxon>Balneolia</taxon>
        <taxon>Balneolales</taxon>
        <taxon>Balneolaceae</taxon>
        <taxon>Rhodohalobacter</taxon>
    </lineage>
</organism>
<feature type="transmembrane region" description="Helical" evidence="5">
    <location>
        <begin position="168"/>
        <end position="190"/>
    </location>
</feature>
<feature type="transmembrane region" description="Helical" evidence="5">
    <location>
        <begin position="329"/>
        <end position="349"/>
    </location>
</feature>
<comment type="subcellular location">
    <subcellularLocation>
        <location evidence="1">Membrane</location>
        <topology evidence="1">Multi-pass membrane protein</topology>
    </subcellularLocation>
</comment>
<comment type="caution">
    <text evidence="7">The sequence shown here is derived from an EMBL/GenBank/DDBJ whole genome shotgun (WGS) entry which is preliminary data.</text>
</comment>
<feature type="domain" description="Sodium/calcium exchanger membrane region" evidence="6">
    <location>
        <begin position="7"/>
        <end position="145"/>
    </location>
</feature>
<evidence type="ECO:0000313" key="7">
    <source>
        <dbReference type="EMBL" id="PWN05515.1"/>
    </source>
</evidence>
<evidence type="ECO:0000256" key="3">
    <source>
        <dbReference type="ARBA" id="ARBA00022989"/>
    </source>
</evidence>
<accession>A0A316TR62</accession>
<feature type="transmembrane region" description="Helical" evidence="5">
    <location>
        <begin position="205"/>
        <end position="228"/>
    </location>
</feature>
<dbReference type="GO" id="GO:0006874">
    <property type="term" value="P:intracellular calcium ion homeostasis"/>
    <property type="evidence" value="ECO:0007669"/>
    <property type="project" value="TreeGrafter"/>
</dbReference>
<proteinExistence type="predicted"/>
<dbReference type="Gene3D" id="1.20.1420.30">
    <property type="entry name" value="NCX, central ion-binding region"/>
    <property type="match status" value="1"/>
</dbReference>
<dbReference type="AlphaFoldDB" id="A0A316TR62"/>
<dbReference type="GO" id="GO:0005262">
    <property type="term" value="F:calcium channel activity"/>
    <property type="evidence" value="ECO:0007669"/>
    <property type="project" value="TreeGrafter"/>
</dbReference>
<keyword evidence="8" id="KW-1185">Reference proteome</keyword>
<keyword evidence="2 5" id="KW-0812">Transmembrane</keyword>
<feature type="transmembrane region" description="Helical" evidence="5">
    <location>
        <begin position="71"/>
        <end position="93"/>
    </location>
</feature>
<feature type="transmembrane region" description="Helical" evidence="5">
    <location>
        <begin position="300"/>
        <end position="317"/>
    </location>
</feature>
<dbReference type="InterPro" id="IPR044880">
    <property type="entry name" value="NCX_ion-bd_dom_sf"/>
</dbReference>
<feature type="transmembrane region" description="Helical" evidence="5">
    <location>
        <begin position="105"/>
        <end position="122"/>
    </location>
</feature>
<feature type="transmembrane region" description="Helical" evidence="5">
    <location>
        <begin position="6"/>
        <end position="25"/>
    </location>
</feature>
<dbReference type="Gene3D" id="6.10.280.80">
    <property type="entry name" value="NCX, peripheral helical region"/>
    <property type="match status" value="1"/>
</dbReference>
<dbReference type="PANTHER" id="PTHR10846">
    <property type="entry name" value="SODIUM/POTASSIUM/CALCIUM EXCHANGER"/>
    <property type="match status" value="1"/>
</dbReference>